<evidence type="ECO:0000313" key="2">
    <source>
        <dbReference type="Proteomes" id="UP000094487"/>
    </source>
</evidence>
<keyword evidence="2" id="KW-1185">Reference proteome</keyword>
<dbReference type="RefSeq" id="WP_069319270.1">
    <property type="nucleotide sequence ID" value="NZ_MDDS01000008.1"/>
</dbReference>
<protein>
    <recommendedName>
        <fullName evidence="3">Glycosyl transferase family 2</fullName>
    </recommendedName>
</protein>
<name>A0A1E3M187_9SPHN</name>
<proteinExistence type="predicted"/>
<dbReference type="AlphaFoldDB" id="A0A1E3M187"/>
<comment type="caution">
    <text evidence="1">The sequence shown here is derived from an EMBL/GenBank/DDBJ whole genome shotgun (WGS) entry which is preliminary data.</text>
</comment>
<evidence type="ECO:0000313" key="1">
    <source>
        <dbReference type="EMBL" id="ODP39095.1"/>
    </source>
</evidence>
<accession>A0A1E3M187</accession>
<gene>
    <name evidence="1" type="ORF">BFL28_12100</name>
</gene>
<sequence>MTTFLDSSMMVTTPDARATLLVNSSDGFEDCWPIFFSFLERYWPDMSFPVLLNTECKSWSHPRLPLTASRVAAGEMHRLTWSECLIRAIDQVETPLLLYFQEDYFIDRPVRADIVDRAIDLMIQNPEIGHIALTKHASHGPYGASNWPGFSTIGQKARYRIATQAGLWRPSVLRSYLHPRENGWMFEILGTRRAHRRRDLFLMADFARETGGPAVDYIHTGIIKGHWHPAMPDLFARHDISIDTNRRGLYVQPDPVRRKMEVVRKLAADPRHLLNQLLGRYEA</sequence>
<evidence type="ECO:0008006" key="3">
    <source>
        <dbReference type="Google" id="ProtNLM"/>
    </source>
</evidence>
<dbReference type="STRING" id="1888892.BFL28_12100"/>
<dbReference type="Proteomes" id="UP000094487">
    <property type="component" value="Unassembled WGS sequence"/>
</dbReference>
<organism evidence="1 2">
    <name type="scientific">Sphingomonas turrisvirgatae</name>
    <dbReference type="NCBI Taxonomy" id="1888892"/>
    <lineage>
        <taxon>Bacteria</taxon>
        <taxon>Pseudomonadati</taxon>
        <taxon>Pseudomonadota</taxon>
        <taxon>Alphaproteobacteria</taxon>
        <taxon>Sphingomonadales</taxon>
        <taxon>Sphingomonadaceae</taxon>
        <taxon>Sphingomonas</taxon>
    </lineage>
</organism>
<dbReference type="EMBL" id="MDDS01000008">
    <property type="protein sequence ID" value="ODP39095.1"/>
    <property type="molecule type" value="Genomic_DNA"/>
</dbReference>
<reference evidence="1 2" key="1">
    <citation type="submission" date="2016-08" db="EMBL/GenBank/DDBJ databases">
        <title>Draft genome of the agarase producing Sphingomonas sp. MCT13.</title>
        <authorList>
            <person name="D'Andrea M.M."/>
            <person name="Rossolini G.M."/>
            <person name="Thaller M.C."/>
        </authorList>
    </citation>
    <scope>NUCLEOTIDE SEQUENCE [LARGE SCALE GENOMIC DNA]</scope>
    <source>
        <strain evidence="1 2">MCT13</strain>
    </source>
</reference>